<feature type="signal peptide" evidence="3">
    <location>
        <begin position="1"/>
        <end position="23"/>
    </location>
</feature>
<dbReference type="GO" id="GO:0008810">
    <property type="term" value="F:cellulase activity"/>
    <property type="evidence" value="ECO:0007669"/>
    <property type="project" value="InterPro"/>
</dbReference>
<reference evidence="4" key="2">
    <citation type="submission" date="2018-05" db="EMBL/GenBank/DDBJ databases">
        <authorList>
            <person name="Moura L."/>
            <person name="Setubal J.C."/>
        </authorList>
    </citation>
    <scope>NUCLEOTIDE SEQUENCE</scope>
    <source>
        <strain evidence="4">ZC4RG45</strain>
    </source>
</reference>
<dbReference type="AlphaFoldDB" id="A0A2W4JB30"/>
<evidence type="ECO:0000313" key="5">
    <source>
        <dbReference type="EMBL" id="PZM96260.1"/>
    </source>
</evidence>
<accession>A0A2W4JB30</accession>
<keyword evidence="2" id="KW-0624">Polysaccharide degradation</keyword>
<dbReference type="PANTHER" id="PTHR34002:SF9">
    <property type="entry name" value="XYLOGLUCAN-SPECIFIC ENDO-BETA-1,4-GLUCANASE A"/>
    <property type="match status" value="1"/>
</dbReference>
<dbReference type="GO" id="GO:0000272">
    <property type="term" value="P:polysaccharide catabolic process"/>
    <property type="evidence" value="ECO:0007669"/>
    <property type="project" value="UniProtKB-KW"/>
</dbReference>
<evidence type="ECO:0000256" key="3">
    <source>
        <dbReference type="SAM" id="SignalP"/>
    </source>
</evidence>
<evidence type="ECO:0008006" key="7">
    <source>
        <dbReference type="Google" id="ProtNLM"/>
    </source>
</evidence>
<keyword evidence="3" id="KW-0732">Signal</keyword>
<comment type="caution">
    <text evidence="5">The sequence shown here is derived from an EMBL/GenBank/DDBJ whole genome shotgun (WGS) entry which is preliminary data.</text>
</comment>
<feature type="chain" id="PRO_5016051248" description="Glycosyl hydrolase family 12" evidence="3">
    <location>
        <begin position="24"/>
        <end position="265"/>
    </location>
</feature>
<dbReference type="EMBL" id="QGUI02000023">
    <property type="protein sequence ID" value="MFO7191298.1"/>
    <property type="molecule type" value="Genomic_DNA"/>
</dbReference>
<dbReference type="Gene3D" id="2.60.120.180">
    <property type="match status" value="1"/>
</dbReference>
<organism evidence="5">
    <name type="scientific">Thermocrispum agreste</name>
    <dbReference type="NCBI Taxonomy" id="37925"/>
    <lineage>
        <taxon>Bacteria</taxon>
        <taxon>Bacillati</taxon>
        <taxon>Actinomycetota</taxon>
        <taxon>Actinomycetes</taxon>
        <taxon>Pseudonocardiales</taxon>
        <taxon>Pseudonocardiaceae</taxon>
        <taxon>Thermocrispum</taxon>
    </lineage>
</organism>
<reference evidence="5" key="1">
    <citation type="submission" date="2018-05" db="EMBL/GenBank/DDBJ databases">
        <authorList>
            <person name="Lanie J.A."/>
            <person name="Ng W.-L."/>
            <person name="Kazmierczak K.M."/>
            <person name="Andrzejewski T.M."/>
            <person name="Davidsen T.M."/>
            <person name="Wayne K.J."/>
            <person name="Tettelin H."/>
            <person name="Glass J.I."/>
            <person name="Rusch D."/>
            <person name="Podicherti R."/>
            <person name="Tsui H.-C.T."/>
            <person name="Winkler M.E."/>
        </authorList>
    </citation>
    <scope>NUCLEOTIDE SEQUENCE</scope>
    <source>
        <strain evidence="5">ZC4RG45</strain>
    </source>
</reference>
<dbReference type="STRING" id="1111738.GCA_000427905_02245"/>
<gene>
    <name evidence="4" type="ORF">DIU77_003535</name>
    <name evidence="5" type="ORF">DIU77_11100</name>
</gene>
<keyword evidence="2" id="KW-0326">Glycosidase</keyword>
<proteinExistence type="inferred from homology"/>
<dbReference type="Proteomes" id="UP000249324">
    <property type="component" value="Unassembled WGS sequence"/>
</dbReference>
<evidence type="ECO:0000256" key="2">
    <source>
        <dbReference type="RuleBase" id="RU361163"/>
    </source>
</evidence>
<evidence type="ECO:0000256" key="1">
    <source>
        <dbReference type="ARBA" id="ARBA00005519"/>
    </source>
</evidence>
<reference evidence="4 6" key="3">
    <citation type="journal article" date="2021" name="BMC Genomics">
        <title>Genome-resolved metagenome and metatranscriptome analyses of thermophilic composting reveal key bacterial players and their metabolic interactions.</title>
        <authorList>
            <person name="Braga L.P.P."/>
            <person name="Pereira R.V."/>
            <person name="Martins L.F."/>
            <person name="Moura L.M.S."/>
            <person name="Sanchez F.B."/>
            <person name="Patane J.S.L."/>
            <person name="da Silva A.M."/>
            <person name="Setubal J.C."/>
        </authorList>
    </citation>
    <scope>NUCLEOTIDE SEQUENCE [LARGE SCALE GENOMIC DNA]</scope>
    <source>
        <strain evidence="4">ZC4RG45</strain>
    </source>
</reference>
<name>A0A2W4JB30_9PSEU</name>
<dbReference type="InterPro" id="IPR013320">
    <property type="entry name" value="ConA-like_dom_sf"/>
</dbReference>
<comment type="similarity">
    <text evidence="1 2">Belongs to the glycosyl hydrolase 12 (cellulase H) family.</text>
</comment>
<dbReference type="Pfam" id="PF01670">
    <property type="entry name" value="Glyco_hydro_12"/>
    <property type="match status" value="1"/>
</dbReference>
<dbReference type="PANTHER" id="PTHR34002">
    <property type="entry name" value="BLR1656 PROTEIN"/>
    <property type="match status" value="1"/>
</dbReference>
<keyword evidence="2" id="KW-0119">Carbohydrate metabolism</keyword>
<sequence>MRKTFAAASALALIAIATGVAVATEAPEDAATTVAAQKCADPVQTWSTDDGGGPIDGNGEGDGKDYYGGPNVWNDNGTVSHNMAVCSFSSWYVEAAATDAGDGAVLSYPNVHKDWHDWNSGAEPSLDSFERIPTRFAHEAPDVGAWNFAYDVWINGVGNGPGTTELMIWTQYQDQRPAGDLRDTVTVGDTEWELWATDDDEIVSFVATEPMTSGELDIKQFTDHLVSSGMLKDGSTLGQIGYGVEIVDTAGQQRFDVTDFQVDAY</sequence>
<evidence type="ECO:0000313" key="4">
    <source>
        <dbReference type="EMBL" id="MFO7191298.1"/>
    </source>
</evidence>
<dbReference type="InterPro" id="IPR013319">
    <property type="entry name" value="GH11/12"/>
</dbReference>
<dbReference type="SUPFAM" id="SSF49899">
    <property type="entry name" value="Concanavalin A-like lectins/glucanases"/>
    <property type="match status" value="1"/>
</dbReference>
<evidence type="ECO:0000313" key="6">
    <source>
        <dbReference type="Proteomes" id="UP000249324"/>
    </source>
</evidence>
<dbReference type="InterPro" id="IPR002594">
    <property type="entry name" value="GH12"/>
</dbReference>
<dbReference type="EMBL" id="QGUI01000403">
    <property type="protein sequence ID" value="PZM96260.1"/>
    <property type="molecule type" value="Genomic_DNA"/>
</dbReference>
<protein>
    <recommendedName>
        <fullName evidence="7">Glycosyl hydrolase family 12</fullName>
    </recommendedName>
</protein>
<reference evidence="4" key="4">
    <citation type="submission" date="2023-08" db="EMBL/GenBank/DDBJ databases">
        <authorList>
            <person name="Guima S.E.S."/>
            <person name="Martins L.F."/>
            <person name="Silva A.M."/>
            <person name="Setubal J.C."/>
        </authorList>
    </citation>
    <scope>NUCLEOTIDE SEQUENCE</scope>
    <source>
        <strain evidence="4">ZC4RG45</strain>
    </source>
</reference>
<keyword evidence="2" id="KW-0378">Hydrolase</keyword>